<organism evidence="2 3">
    <name type="scientific">Pararge aegeria aegeria</name>
    <dbReference type="NCBI Taxonomy" id="348720"/>
    <lineage>
        <taxon>Eukaryota</taxon>
        <taxon>Metazoa</taxon>
        <taxon>Ecdysozoa</taxon>
        <taxon>Arthropoda</taxon>
        <taxon>Hexapoda</taxon>
        <taxon>Insecta</taxon>
        <taxon>Pterygota</taxon>
        <taxon>Neoptera</taxon>
        <taxon>Endopterygota</taxon>
        <taxon>Lepidoptera</taxon>
        <taxon>Glossata</taxon>
        <taxon>Ditrysia</taxon>
        <taxon>Papilionoidea</taxon>
        <taxon>Nymphalidae</taxon>
        <taxon>Satyrinae</taxon>
        <taxon>Satyrini</taxon>
        <taxon>Parargina</taxon>
        <taxon>Pararge</taxon>
    </lineage>
</organism>
<dbReference type="PANTHER" id="PTHR19229:SF250">
    <property type="entry name" value="ABC TRANSPORTER DOMAIN-CONTAINING PROTEIN-RELATED"/>
    <property type="match status" value="1"/>
</dbReference>
<gene>
    <name evidence="2" type="primary">jg20929</name>
    <name evidence="2" type="ORF">PAEG_LOCUS128</name>
</gene>
<dbReference type="InterPro" id="IPR027417">
    <property type="entry name" value="P-loop_NTPase"/>
</dbReference>
<protein>
    <submittedName>
        <fullName evidence="2">Jg20929 protein</fullName>
    </submittedName>
</protein>
<sequence length="100" mass="10807">MLGLHRGECFGLLGVNGAGKSSTFKMLTGVECTTRGAIFANGNFMSRTSGKYLQSLGYCPQFFGLDEFLSGHDNLTLLLTLRGLAPDDVEAEAKTWIEIV</sequence>
<reference evidence="2" key="1">
    <citation type="submission" date="2022-03" db="EMBL/GenBank/DDBJ databases">
        <authorList>
            <person name="Lindestad O."/>
        </authorList>
    </citation>
    <scope>NUCLEOTIDE SEQUENCE</scope>
</reference>
<dbReference type="AlphaFoldDB" id="A0A8S4QA41"/>
<dbReference type="InterPro" id="IPR003439">
    <property type="entry name" value="ABC_transporter-like_ATP-bd"/>
</dbReference>
<evidence type="ECO:0000313" key="3">
    <source>
        <dbReference type="Proteomes" id="UP000838756"/>
    </source>
</evidence>
<keyword evidence="3" id="KW-1185">Reference proteome</keyword>
<name>A0A8S4QA41_9NEOP</name>
<feature type="domain" description="ABC transporter" evidence="1">
    <location>
        <begin position="2"/>
        <end position="94"/>
    </location>
</feature>
<dbReference type="PANTHER" id="PTHR19229">
    <property type="entry name" value="ATP-BINDING CASSETTE TRANSPORTER SUBFAMILY A ABCA"/>
    <property type="match status" value="1"/>
</dbReference>
<dbReference type="OrthoDB" id="10255969at2759"/>
<feature type="non-terminal residue" evidence="2">
    <location>
        <position position="1"/>
    </location>
</feature>
<evidence type="ECO:0000259" key="1">
    <source>
        <dbReference type="Pfam" id="PF00005"/>
    </source>
</evidence>
<proteinExistence type="predicted"/>
<dbReference type="Pfam" id="PF00005">
    <property type="entry name" value="ABC_tran"/>
    <property type="match status" value="1"/>
</dbReference>
<dbReference type="Gene3D" id="3.40.50.300">
    <property type="entry name" value="P-loop containing nucleotide triphosphate hydrolases"/>
    <property type="match status" value="1"/>
</dbReference>
<dbReference type="EMBL" id="CAKXAJ010000431">
    <property type="protein sequence ID" value="CAH2207507.1"/>
    <property type="molecule type" value="Genomic_DNA"/>
</dbReference>
<dbReference type="SUPFAM" id="SSF52540">
    <property type="entry name" value="P-loop containing nucleoside triphosphate hydrolases"/>
    <property type="match status" value="1"/>
</dbReference>
<dbReference type="InterPro" id="IPR026082">
    <property type="entry name" value="ABCA"/>
</dbReference>
<dbReference type="GO" id="GO:0016020">
    <property type="term" value="C:membrane"/>
    <property type="evidence" value="ECO:0007669"/>
    <property type="project" value="InterPro"/>
</dbReference>
<dbReference type="GO" id="GO:0005524">
    <property type="term" value="F:ATP binding"/>
    <property type="evidence" value="ECO:0007669"/>
    <property type="project" value="InterPro"/>
</dbReference>
<dbReference type="GO" id="GO:0005319">
    <property type="term" value="F:lipid transporter activity"/>
    <property type="evidence" value="ECO:0007669"/>
    <property type="project" value="TreeGrafter"/>
</dbReference>
<evidence type="ECO:0000313" key="2">
    <source>
        <dbReference type="EMBL" id="CAH2207507.1"/>
    </source>
</evidence>
<dbReference type="GO" id="GO:0016887">
    <property type="term" value="F:ATP hydrolysis activity"/>
    <property type="evidence" value="ECO:0007669"/>
    <property type="project" value="InterPro"/>
</dbReference>
<accession>A0A8S4QA41</accession>
<dbReference type="Proteomes" id="UP000838756">
    <property type="component" value="Unassembled WGS sequence"/>
</dbReference>
<comment type="caution">
    <text evidence="2">The sequence shown here is derived from an EMBL/GenBank/DDBJ whole genome shotgun (WGS) entry which is preliminary data.</text>
</comment>
<dbReference type="GO" id="GO:0140359">
    <property type="term" value="F:ABC-type transporter activity"/>
    <property type="evidence" value="ECO:0007669"/>
    <property type="project" value="InterPro"/>
</dbReference>